<dbReference type="PROSITE" id="PS51257">
    <property type="entry name" value="PROKAR_LIPOPROTEIN"/>
    <property type="match status" value="1"/>
</dbReference>
<keyword evidence="6" id="KW-1185">Reference proteome</keyword>
<dbReference type="InterPro" id="IPR019734">
    <property type="entry name" value="TPR_rpt"/>
</dbReference>
<accession>A0A2H1YKG8</accession>
<dbReference type="RefSeq" id="WP_101917929.1">
    <property type="nucleotide sequence ID" value="NZ_OENF01000039.1"/>
</dbReference>
<dbReference type="Proteomes" id="UP000234211">
    <property type="component" value="Unassembled WGS sequence"/>
</dbReference>
<dbReference type="SUPFAM" id="SSF48452">
    <property type="entry name" value="TPR-like"/>
    <property type="match status" value="1"/>
</dbReference>
<dbReference type="PROSITE" id="PS50005">
    <property type="entry name" value="TPR"/>
    <property type="match status" value="1"/>
</dbReference>
<dbReference type="PROSITE" id="PS50293">
    <property type="entry name" value="TPR_REGION"/>
    <property type="match status" value="1"/>
</dbReference>
<protein>
    <submittedName>
        <fullName evidence="5">Tetratricopeptide TPR_2 repeat-containing protein</fullName>
    </submittedName>
</protein>
<keyword evidence="2 3" id="KW-0802">TPR repeat</keyword>
<dbReference type="InterPro" id="IPR011990">
    <property type="entry name" value="TPR-like_helical_dom_sf"/>
</dbReference>
<dbReference type="OrthoDB" id="1357576at2"/>
<evidence type="ECO:0000256" key="2">
    <source>
        <dbReference type="ARBA" id="ARBA00022803"/>
    </source>
</evidence>
<dbReference type="Gene3D" id="1.25.40.10">
    <property type="entry name" value="Tetratricopeptide repeat domain"/>
    <property type="match status" value="2"/>
</dbReference>
<dbReference type="EMBL" id="OENF01000039">
    <property type="protein sequence ID" value="SOS75287.1"/>
    <property type="molecule type" value="Genomic_DNA"/>
</dbReference>
<keyword evidence="4" id="KW-0472">Membrane</keyword>
<feature type="transmembrane region" description="Helical" evidence="4">
    <location>
        <begin position="222"/>
        <end position="242"/>
    </location>
</feature>
<sequence length="280" mass="32442">MKKIYVAFFAVFIVLISISCSTELTSEQKKELCNTHMIQAKNSLHQGDYQNVITHVNTIIEINETIPRAFLLKGIASTNLKMLDQAAENFEKVIELEGESSKAYKNLAYVYYLKNDADFEDAIKKYLIYHKDEEAHALKRVYFEQKEDFDNAINEYSLAINKEQNNTELYLKRADLYHKNGDLENALTDFETVLKISPNNKSAKKNKKELLVKLNKSHDTMVLFWSLLGFYIIYVLVSFFVLKPIVVEKAKKLGGEISYKKDALIWILPILLFIIFITRT</sequence>
<keyword evidence="1" id="KW-0677">Repeat</keyword>
<keyword evidence="4" id="KW-1133">Transmembrane helix</keyword>
<dbReference type="AlphaFoldDB" id="A0A2H1YKG8"/>
<reference evidence="6" key="1">
    <citation type="submission" date="2017-11" db="EMBL/GenBank/DDBJ databases">
        <authorList>
            <person name="Duchaud E."/>
        </authorList>
    </citation>
    <scope>NUCLEOTIDE SEQUENCE [LARGE SCALE GENOMIC DNA]</scope>
    <source>
        <strain evidence="6">Tenacibaculum sp. TNO020</strain>
    </source>
</reference>
<evidence type="ECO:0000313" key="6">
    <source>
        <dbReference type="Proteomes" id="UP000234211"/>
    </source>
</evidence>
<proteinExistence type="predicted"/>
<dbReference type="PANTHER" id="PTHR44858">
    <property type="entry name" value="TETRATRICOPEPTIDE REPEAT PROTEIN 6"/>
    <property type="match status" value="1"/>
</dbReference>
<gene>
    <name evidence="5" type="ORF">TNO020_440060</name>
</gene>
<name>A0A2H1YKG8_9FLAO</name>
<organism evidence="5 6">
    <name type="scientific">Tenacibaculum piscium</name>
    <dbReference type="NCBI Taxonomy" id="1458515"/>
    <lineage>
        <taxon>Bacteria</taxon>
        <taxon>Pseudomonadati</taxon>
        <taxon>Bacteroidota</taxon>
        <taxon>Flavobacteriia</taxon>
        <taxon>Flavobacteriales</taxon>
        <taxon>Flavobacteriaceae</taxon>
        <taxon>Tenacibaculum</taxon>
    </lineage>
</organism>
<feature type="repeat" description="TPR" evidence="3">
    <location>
        <begin position="167"/>
        <end position="200"/>
    </location>
</feature>
<dbReference type="Pfam" id="PF13181">
    <property type="entry name" value="TPR_8"/>
    <property type="match status" value="2"/>
</dbReference>
<evidence type="ECO:0000256" key="4">
    <source>
        <dbReference type="SAM" id="Phobius"/>
    </source>
</evidence>
<evidence type="ECO:0000313" key="5">
    <source>
        <dbReference type="EMBL" id="SOS75287.1"/>
    </source>
</evidence>
<dbReference type="InterPro" id="IPR050498">
    <property type="entry name" value="Ycf3"/>
</dbReference>
<dbReference type="PANTHER" id="PTHR44858:SF1">
    <property type="entry name" value="UDP-N-ACETYLGLUCOSAMINE--PEPTIDE N-ACETYLGLUCOSAMINYLTRANSFERASE SPINDLY-RELATED"/>
    <property type="match status" value="1"/>
</dbReference>
<feature type="transmembrane region" description="Helical" evidence="4">
    <location>
        <begin position="263"/>
        <end position="279"/>
    </location>
</feature>
<keyword evidence="4" id="KW-0812">Transmembrane</keyword>
<dbReference type="SMART" id="SM00028">
    <property type="entry name" value="TPR"/>
    <property type="match status" value="4"/>
</dbReference>
<evidence type="ECO:0000256" key="1">
    <source>
        <dbReference type="ARBA" id="ARBA00022737"/>
    </source>
</evidence>
<evidence type="ECO:0000256" key="3">
    <source>
        <dbReference type="PROSITE-ProRule" id="PRU00339"/>
    </source>
</evidence>